<proteinExistence type="predicted"/>
<sequence length="104" mass="11199">MSVPERTAEQRQAALERALVVRRERAALRLALKSSAVTGGEVLLAGSDRDDWASLRVRWLLESLPGIGPIRAESLMASLSIAPSRRVGALGVGQRNALVEAITR</sequence>
<dbReference type="Pfam" id="PF22525">
    <property type="entry name" value="H2TH_5"/>
    <property type="match status" value="1"/>
</dbReference>
<dbReference type="Gene3D" id="1.10.8.50">
    <property type="match status" value="1"/>
</dbReference>
<feature type="domain" description="Integration host factor-like helix-two turn-helix" evidence="1">
    <location>
        <begin position="32"/>
        <end position="100"/>
    </location>
</feature>
<dbReference type="AlphaFoldDB" id="A0A6J7F227"/>
<protein>
    <submittedName>
        <fullName evidence="2">Unannotated protein</fullName>
    </submittedName>
</protein>
<organism evidence="2">
    <name type="scientific">freshwater metagenome</name>
    <dbReference type="NCBI Taxonomy" id="449393"/>
    <lineage>
        <taxon>unclassified sequences</taxon>
        <taxon>metagenomes</taxon>
        <taxon>ecological metagenomes</taxon>
    </lineage>
</organism>
<reference evidence="2" key="1">
    <citation type="submission" date="2020-05" db="EMBL/GenBank/DDBJ databases">
        <authorList>
            <person name="Chiriac C."/>
            <person name="Salcher M."/>
            <person name="Ghai R."/>
            <person name="Kavagutti S V."/>
        </authorList>
    </citation>
    <scope>NUCLEOTIDE SEQUENCE</scope>
</reference>
<accession>A0A6J7F227</accession>
<dbReference type="EMBL" id="CAFBLS010000344">
    <property type="protein sequence ID" value="CAB4887240.1"/>
    <property type="molecule type" value="Genomic_DNA"/>
</dbReference>
<dbReference type="NCBIfam" id="NF041260">
    <property type="entry name" value="actino_IHF"/>
    <property type="match status" value="1"/>
</dbReference>
<evidence type="ECO:0000259" key="1">
    <source>
        <dbReference type="Pfam" id="PF22525"/>
    </source>
</evidence>
<name>A0A6J7F227_9ZZZZ</name>
<dbReference type="GO" id="GO:0003676">
    <property type="term" value="F:nucleic acid binding"/>
    <property type="evidence" value="ECO:0007669"/>
    <property type="project" value="InterPro"/>
</dbReference>
<evidence type="ECO:0000313" key="2">
    <source>
        <dbReference type="EMBL" id="CAB4887240.1"/>
    </source>
</evidence>
<dbReference type="InterPro" id="IPR055201">
    <property type="entry name" value="IHF-like_H2TH"/>
</dbReference>
<dbReference type="InterPro" id="IPR010979">
    <property type="entry name" value="Ribosomal_uS13-like_H2TH"/>
</dbReference>
<gene>
    <name evidence="2" type="ORF">UFOPK3402_02032</name>
</gene>
<dbReference type="InterPro" id="IPR047806">
    <property type="entry name" value="IHF_actinobact"/>
</dbReference>
<dbReference type="SUPFAM" id="SSF46946">
    <property type="entry name" value="S13-like H2TH domain"/>
    <property type="match status" value="1"/>
</dbReference>